<accession>A0ACB8XYJ7</accession>
<evidence type="ECO:0000313" key="1">
    <source>
        <dbReference type="EMBL" id="KAI3675095.1"/>
    </source>
</evidence>
<dbReference type="EMBL" id="CM042046">
    <property type="protein sequence ID" value="KAI3675095.1"/>
    <property type="molecule type" value="Genomic_DNA"/>
</dbReference>
<name>A0ACB8XYJ7_9ASTR</name>
<sequence length="159" mass="17636">MLPNHVMVTGVLAACADLSPLFHGKEIHGFVIKNGFDHNVFVSSALVDMYGKCHDMNSATKVFDEMQNRNTVKWNALISGYIHNFDLVNALKLIPEMLKEGVGLNLITLLTVLPACQDLEDVKLGRSLHGLIVKVGFFDLDDSLANVLIDMYTRFSSNE</sequence>
<protein>
    <submittedName>
        <fullName evidence="1">Uncharacterized protein</fullName>
    </submittedName>
</protein>
<evidence type="ECO:0000313" key="2">
    <source>
        <dbReference type="Proteomes" id="UP001056120"/>
    </source>
</evidence>
<reference evidence="1 2" key="2">
    <citation type="journal article" date="2022" name="Mol. Ecol. Resour.">
        <title>The genomes of chicory, endive, great burdock and yacon provide insights into Asteraceae paleo-polyploidization history and plant inulin production.</title>
        <authorList>
            <person name="Fan W."/>
            <person name="Wang S."/>
            <person name="Wang H."/>
            <person name="Wang A."/>
            <person name="Jiang F."/>
            <person name="Liu H."/>
            <person name="Zhao H."/>
            <person name="Xu D."/>
            <person name="Zhang Y."/>
        </authorList>
    </citation>
    <scope>NUCLEOTIDE SEQUENCE [LARGE SCALE GENOMIC DNA]</scope>
    <source>
        <strain evidence="2">cv. Yunnan</strain>
        <tissue evidence="1">Leaves</tissue>
    </source>
</reference>
<reference evidence="2" key="1">
    <citation type="journal article" date="2022" name="Mol. Ecol. Resour.">
        <title>The genomes of chicory, endive, great burdock and yacon provide insights into Asteraceae palaeo-polyploidization history and plant inulin production.</title>
        <authorList>
            <person name="Fan W."/>
            <person name="Wang S."/>
            <person name="Wang H."/>
            <person name="Wang A."/>
            <person name="Jiang F."/>
            <person name="Liu H."/>
            <person name="Zhao H."/>
            <person name="Xu D."/>
            <person name="Zhang Y."/>
        </authorList>
    </citation>
    <scope>NUCLEOTIDE SEQUENCE [LARGE SCALE GENOMIC DNA]</scope>
    <source>
        <strain evidence="2">cv. Yunnan</strain>
    </source>
</reference>
<organism evidence="1 2">
    <name type="scientific">Smallanthus sonchifolius</name>
    <dbReference type="NCBI Taxonomy" id="185202"/>
    <lineage>
        <taxon>Eukaryota</taxon>
        <taxon>Viridiplantae</taxon>
        <taxon>Streptophyta</taxon>
        <taxon>Embryophyta</taxon>
        <taxon>Tracheophyta</taxon>
        <taxon>Spermatophyta</taxon>
        <taxon>Magnoliopsida</taxon>
        <taxon>eudicotyledons</taxon>
        <taxon>Gunneridae</taxon>
        <taxon>Pentapetalae</taxon>
        <taxon>asterids</taxon>
        <taxon>campanulids</taxon>
        <taxon>Asterales</taxon>
        <taxon>Asteraceae</taxon>
        <taxon>Asteroideae</taxon>
        <taxon>Heliantheae alliance</taxon>
        <taxon>Millerieae</taxon>
        <taxon>Smallanthus</taxon>
    </lineage>
</organism>
<comment type="caution">
    <text evidence="1">The sequence shown here is derived from an EMBL/GenBank/DDBJ whole genome shotgun (WGS) entry which is preliminary data.</text>
</comment>
<gene>
    <name evidence="1" type="ORF">L1987_84679</name>
</gene>
<dbReference type="Proteomes" id="UP001056120">
    <property type="component" value="Linkage Group LG29"/>
</dbReference>
<keyword evidence="2" id="KW-1185">Reference proteome</keyword>
<proteinExistence type="predicted"/>